<dbReference type="FunFam" id="3.80.10.10:FF:000383">
    <property type="entry name" value="Leucine-rich repeat receptor protein kinase EMS1"/>
    <property type="match status" value="1"/>
</dbReference>
<dbReference type="FunFam" id="3.80.10.10:FF:000041">
    <property type="entry name" value="LRR receptor-like serine/threonine-protein kinase ERECTA"/>
    <property type="match status" value="1"/>
</dbReference>
<keyword evidence="18" id="KW-0325">Glycoprotein</keyword>
<evidence type="ECO:0000313" key="23">
    <source>
        <dbReference type="EMBL" id="GJN05787.1"/>
    </source>
</evidence>
<dbReference type="EC" id="2.7.11.1" evidence="3"/>
<accession>A0AAV5D6N6</accession>
<feature type="signal peptide" evidence="21">
    <location>
        <begin position="1"/>
        <end position="24"/>
    </location>
</feature>
<evidence type="ECO:0000256" key="4">
    <source>
        <dbReference type="ARBA" id="ARBA00022475"/>
    </source>
</evidence>
<evidence type="ECO:0000256" key="8">
    <source>
        <dbReference type="ARBA" id="ARBA00022679"/>
    </source>
</evidence>
<dbReference type="Gene3D" id="1.10.510.10">
    <property type="entry name" value="Transferase(Phosphotransferase) domain 1"/>
    <property type="match status" value="1"/>
</dbReference>
<comment type="similarity">
    <text evidence="2">Belongs to the protein kinase superfamily. Ser/Thr protein kinase family.</text>
</comment>
<dbReference type="Proteomes" id="UP001054889">
    <property type="component" value="Unassembled WGS sequence"/>
</dbReference>
<comment type="caution">
    <text evidence="23">The sequence shown here is derived from an EMBL/GenBank/DDBJ whole genome shotgun (WGS) entry which is preliminary data.</text>
</comment>
<evidence type="ECO:0000256" key="12">
    <source>
        <dbReference type="ARBA" id="ARBA00022741"/>
    </source>
</evidence>
<dbReference type="GO" id="GO:0005886">
    <property type="term" value="C:plasma membrane"/>
    <property type="evidence" value="ECO:0007669"/>
    <property type="project" value="UniProtKB-SubCell"/>
</dbReference>
<evidence type="ECO:0000256" key="16">
    <source>
        <dbReference type="ARBA" id="ARBA00023136"/>
    </source>
</evidence>
<comment type="catalytic activity">
    <reaction evidence="20">
        <text>L-seryl-[protein] + ATP = O-phospho-L-seryl-[protein] + ADP + H(+)</text>
        <dbReference type="Rhea" id="RHEA:17989"/>
        <dbReference type="Rhea" id="RHEA-COMP:9863"/>
        <dbReference type="Rhea" id="RHEA-COMP:11604"/>
        <dbReference type="ChEBI" id="CHEBI:15378"/>
        <dbReference type="ChEBI" id="CHEBI:29999"/>
        <dbReference type="ChEBI" id="CHEBI:30616"/>
        <dbReference type="ChEBI" id="CHEBI:83421"/>
        <dbReference type="ChEBI" id="CHEBI:456216"/>
        <dbReference type="EC" id="2.7.11.1"/>
    </reaction>
</comment>
<dbReference type="InterPro" id="IPR000719">
    <property type="entry name" value="Prot_kinase_dom"/>
</dbReference>
<evidence type="ECO:0000259" key="22">
    <source>
        <dbReference type="PROSITE" id="PS50011"/>
    </source>
</evidence>
<dbReference type="InterPro" id="IPR013210">
    <property type="entry name" value="LRR_N_plant-typ"/>
</dbReference>
<dbReference type="InterPro" id="IPR051809">
    <property type="entry name" value="Plant_receptor-like_S/T_kinase"/>
</dbReference>
<dbReference type="SUPFAM" id="SSF56112">
    <property type="entry name" value="Protein kinase-like (PK-like)"/>
    <property type="match status" value="1"/>
</dbReference>
<feature type="domain" description="Protein kinase" evidence="22">
    <location>
        <begin position="378"/>
        <end position="677"/>
    </location>
</feature>
<keyword evidence="15" id="KW-1133">Transmembrane helix</keyword>
<dbReference type="PROSITE" id="PS50011">
    <property type="entry name" value="PROTEIN_KINASE_DOM"/>
    <property type="match status" value="1"/>
</dbReference>
<evidence type="ECO:0000256" key="11">
    <source>
        <dbReference type="ARBA" id="ARBA00022737"/>
    </source>
</evidence>
<keyword evidence="12" id="KW-0547">Nucleotide-binding</keyword>
<evidence type="ECO:0000256" key="2">
    <source>
        <dbReference type="ARBA" id="ARBA00008684"/>
    </source>
</evidence>
<dbReference type="AlphaFoldDB" id="A0AAV5D6N6"/>
<evidence type="ECO:0000256" key="21">
    <source>
        <dbReference type="SAM" id="SignalP"/>
    </source>
</evidence>
<dbReference type="PANTHER" id="PTHR27008">
    <property type="entry name" value="OS04G0122200 PROTEIN"/>
    <property type="match status" value="1"/>
</dbReference>
<keyword evidence="10 21" id="KW-0732">Signal</keyword>
<keyword evidence="9" id="KW-0812">Transmembrane</keyword>
<dbReference type="FunFam" id="1.10.510.10:FF:000358">
    <property type="entry name" value="Putative leucine-rich repeat receptor-like serine/threonine-protein kinase"/>
    <property type="match status" value="1"/>
</dbReference>
<dbReference type="InterPro" id="IPR001611">
    <property type="entry name" value="Leu-rich_rpt"/>
</dbReference>
<evidence type="ECO:0000256" key="20">
    <source>
        <dbReference type="ARBA" id="ARBA00048679"/>
    </source>
</evidence>
<dbReference type="SMART" id="SM00220">
    <property type="entry name" value="S_TKc"/>
    <property type="match status" value="1"/>
</dbReference>
<proteinExistence type="inferred from homology"/>
<dbReference type="SUPFAM" id="SSF52058">
    <property type="entry name" value="L domain-like"/>
    <property type="match status" value="2"/>
</dbReference>
<keyword evidence="16" id="KW-0472">Membrane</keyword>
<keyword evidence="7" id="KW-0433">Leucine-rich repeat</keyword>
<evidence type="ECO:0000313" key="24">
    <source>
        <dbReference type="Proteomes" id="UP001054889"/>
    </source>
</evidence>
<evidence type="ECO:0000256" key="5">
    <source>
        <dbReference type="ARBA" id="ARBA00022527"/>
    </source>
</evidence>
<evidence type="ECO:0000256" key="18">
    <source>
        <dbReference type="ARBA" id="ARBA00023180"/>
    </source>
</evidence>
<evidence type="ECO:0000256" key="17">
    <source>
        <dbReference type="ARBA" id="ARBA00023170"/>
    </source>
</evidence>
<dbReference type="InterPro" id="IPR008271">
    <property type="entry name" value="Ser/Thr_kinase_AS"/>
</dbReference>
<evidence type="ECO:0000256" key="6">
    <source>
        <dbReference type="ARBA" id="ARBA00022553"/>
    </source>
</evidence>
<keyword evidence="17" id="KW-0675">Receptor</keyword>
<dbReference type="EMBL" id="BQKI01000012">
    <property type="protein sequence ID" value="GJN05787.1"/>
    <property type="molecule type" value="Genomic_DNA"/>
</dbReference>
<evidence type="ECO:0000256" key="3">
    <source>
        <dbReference type="ARBA" id="ARBA00012513"/>
    </source>
</evidence>
<keyword evidence="4" id="KW-1003">Cell membrane</keyword>
<keyword evidence="24" id="KW-1185">Reference proteome</keyword>
<sequence length="677" mass="73589">MAMSTVTLLLLLFAFTSMSTITSADADDAAALLAFKAAAIGDGGYRLPSWNASVTGGICSWEGVTCQGKPRQVVTLSLSSRGLNGVLSPVIGNLSSLTILDLGSNMLSGCHTRKSWPSTMSRDPQPEQQLVLRSLGAFPRSLARLKVLKLWKNNLTGTIPVSMANLSSLSFVSLAFNQFEGTIPPGLDRIASLRHLDLAYNHLSGESPHSLYNLSSLEVFQLQGNMLHGEIPYDIGSRFPRLWVISLAFNQFTGSIPESLTNLTALQLIEFTENKLSGHVPRTLGKLPDLLPQDVAHQREPRTIPASIGNLVNLGFLSFANNSISGAVPDSIGKLGNLANLGSLPSEVGSLGNLNQLILSGNQLSGQIPDSIGRCTVLERLLLDGNSFEGTIPQSLENLKGLAALNLSMNKLSGFKLQQSGSNKSFVAECEALKRVRHHCLIKIITCCSSINHQGQEFKALVFEFMPNGNLNDWLHLKSGIPTLRNTLSLEQRLDIAVNIIDALDYLHNHCQPPIVHCDLKPSNILLAEDMTACVGDFGISRILPESANIALQNSNSTIGVRGSIGYIAPGRSPTDDMFRGSLDLHNFSEDALPERVWEIADSTMWMHDDAYNSNARSRTESCLVSVIALGISCSKKQPRERILIQDATIEMHAIRDSYLKFARPLLLHERVATTLQ</sequence>
<dbReference type="PROSITE" id="PS00108">
    <property type="entry name" value="PROTEIN_KINASE_ST"/>
    <property type="match status" value="1"/>
</dbReference>
<dbReference type="InterPro" id="IPR003591">
    <property type="entry name" value="Leu-rich_rpt_typical-subtyp"/>
</dbReference>
<keyword evidence="5" id="KW-0723">Serine/threonine-protein kinase</keyword>
<reference evidence="23" key="2">
    <citation type="submission" date="2021-12" db="EMBL/GenBank/DDBJ databases">
        <title>Resequencing data analysis of finger millet.</title>
        <authorList>
            <person name="Hatakeyama M."/>
            <person name="Aluri S."/>
            <person name="Balachadran M.T."/>
            <person name="Sivarajan S.R."/>
            <person name="Poveda L."/>
            <person name="Shimizu-Inatsugi R."/>
            <person name="Schlapbach R."/>
            <person name="Sreeman S.M."/>
            <person name="Shimizu K.K."/>
        </authorList>
    </citation>
    <scope>NUCLEOTIDE SEQUENCE</scope>
</reference>
<evidence type="ECO:0000256" key="19">
    <source>
        <dbReference type="ARBA" id="ARBA00047899"/>
    </source>
</evidence>
<dbReference type="Pfam" id="PF08263">
    <property type="entry name" value="LRRNT_2"/>
    <property type="match status" value="1"/>
</dbReference>
<dbReference type="GO" id="GO:0005524">
    <property type="term" value="F:ATP binding"/>
    <property type="evidence" value="ECO:0007669"/>
    <property type="project" value="UniProtKB-KW"/>
</dbReference>
<dbReference type="Pfam" id="PF00069">
    <property type="entry name" value="Pkinase"/>
    <property type="match status" value="1"/>
</dbReference>
<feature type="chain" id="PRO_5043752875" description="non-specific serine/threonine protein kinase" evidence="21">
    <location>
        <begin position="25"/>
        <end position="677"/>
    </location>
</feature>
<dbReference type="Pfam" id="PF00560">
    <property type="entry name" value="LRR_1"/>
    <property type="match status" value="5"/>
</dbReference>
<name>A0AAV5D6N6_ELECO</name>
<keyword evidence="6" id="KW-0597">Phosphoprotein</keyword>
<evidence type="ECO:0000256" key="9">
    <source>
        <dbReference type="ARBA" id="ARBA00022692"/>
    </source>
</evidence>
<comment type="catalytic activity">
    <reaction evidence="19">
        <text>L-threonyl-[protein] + ATP = O-phospho-L-threonyl-[protein] + ADP + H(+)</text>
        <dbReference type="Rhea" id="RHEA:46608"/>
        <dbReference type="Rhea" id="RHEA-COMP:11060"/>
        <dbReference type="Rhea" id="RHEA-COMP:11605"/>
        <dbReference type="ChEBI" id="CHEBI:15378"/>
        <dbReference type="ChEBI" id="CHEBI:30013"/>
        <dbReference type="ChEBI" id="CHEBI:30616"/>
        <dbReference type="ChEBI" id="CHEBI:61977"/>
        <dbReference type="ChEBI" id="CHEBI:456216"/>
        <dbReference type="EC" id="2.7.11.1"/>
    </reaction>
</comment>
<keyword evidence="13" id="KW-0418">Kinase</keyword>
<comment type="subcellular location">
    <subcellularLocation>
        <location evidence="1">Cell membrane</location>
        <topology evidence="1">Single-pass membrane protein</topology>
    </subcellularLocation>
</comment>
<dbReference type="GO" id="GO:0004674">
    <property type="term" value="F:protein serine/threonine kinase activity"/>
    <property type="evidence" value="ECO:0007669"/>
    <property type="project" value="UniProtKB-KW"/>
</dbReference>
<dbReference type="InterPro" id="IPR011009">
    <property type="entry name" value="Kinase-like_dom_sf"/>
</dbReference>
<protein>
    <recommendedName>
        <fullName evidence="3">non-specific serine/threonine protein kinase</fullName>
        <ecNumber evidence="3">2.7.11.1</ecNumber>
    </recommendedName>
</protein>
<evidence type="ECO:0000256" key="13">
    <source>
        <dbReference type="ARBA" id="ARBA00022777"/>
    </source>
</evidence>
<reference evidence="23" key="1">
    <citation type="journal article" date="2018" name="DNA Res.">
        <title>Multiple hybrid de novo genome assembly of finger millet, an orphan allotetraploid crop.</title>
        <authorList>
            <person name="Hatakeyama M."/>
            <person name="Aluri S."/>
            <person name="Balachadran M.T."/>
            <person name="Sivarajan S.R."/>
            <person name="Patrignani A."/>
            <person name="Gruter S."/>
            <person name="Poveda L."/>
            <person name="Shimizu-Inatsugi R."/>
            <person name="Baeten J."/>
            <person name="Francoijs K.J."/>
            <person name="Nataraja K.N."/>
            <person name="Reddy Y.A.N."/>
            <person name="Phadnis S."/>
            <person name="Ravikumar R.L."/>
            <person name="Schlapbach R."/>
            <person name="Sreeman S.M."/>
            <person name="Shimizu K.K."/>
        </authorList>
    </citation>
    <scope>NUCLEOTIDE SEQUENCE</scope>
</reference>
<dbReference type="SMART" id="SM00369">
    <property type="entry name" value="LRR_TYP"/>
    <property type="match status" value="5"/>
</dbReference>
<dbReference type="Gene3D" id="3.80.10.10">
    <property type="entry name" value="Ribonuclease Inhibitor"/>
    <property type="match status" value="3"/>
</dbReference>
<evidence type="ECO:0000256" key="15">
    <source>
        <dbReference type="ARBA" id="ARBA00022989"/>
    </source>
</evidence>
<dbReference type="InterPro" id="IPR032675">
    <property type="entry name" value="LRR_dom_sf"/>
</dbReference>
<keyword evidence="11" id="KW-0677">Repeat</keyword>
<evidence type="ECO:0000256" key="10">
    <source>
        <dbReference type="ARBA" id="ARBA00022729"/>
    </source>
</evidence>
<dbReference type="PANTHER" id="PTHR27008:SF544">
    <property type="entry name" value="PROTEIN KINASE DOMAIN-CONTAINING PROTEIN"/>
    <property type="match status" value="1"/>
</dbReference>
<keyword evidence="8" id="KW-0808">Transferase</keyword>
<evidence type="ECO:0000256" key="14">
    <source>
        <dbReference type="ARBA" id="ARBA00022840"/>
    </source>
</evidence>
<evidence type="ECO:0000256" key="7">
    <source>
        <dbReference type="ARBA" id="ARBA00022614"/>
    </source>
</evidence>
<gene>
    <name evidence="23" type="primary">ga23451</name>
    <name evidence="23" type="ORF">PR202_ga23451</name>
</gene>
<evidence type="ECO:0000256" key="1">
    <source>
        <dbReference type="ARBA" id="ARBA00004162"/>
    </source>
</evidence>
<organism evidence="23 24">
    <name type="scientific">Eleusine coracana subsp. coracana</name>
    <dbReference type="NCBI Taxonomy" id="191504"/>
    <lineage>
        <taxon>Eukaryota</taxon>
        <taxon>Viridiplantae</taxon>
        <taxon>Streptophyta</taxon>
        <taxon>Embryophyta</taxon>
        <taxon>Tracheophyta</taxon>
        <taxon>Spermatophyta</taxon>
        <taxon>Magnoliopsida</taxon>
        <taxon>Liliopsida</taxon>
        <taxon>Poales</taxon>
        <taxon>Poaceae</taxon>
        <taxon>PACMAD clade</taxon>
        <taxon>Chloridoideae</taxon>
        <taxon>Cynodonteae</taxon>
        <taxon>Eleusininae</taxon>
        <taxon>Eleusine</taxon>
    </lineage>
</organism>
<keyword evidence="14" id="KW-0067">ATP-binding</keyword>